<evidence type="ECO:0000256" key="3">
    <source>
        <dbReference type="SAM" id="Phobius"/>
    </source>
</evidence>
<keyword evidence="1" id="KW-0862">Zinc</keyword>
<feature type="region of interest" description="Disordered" evidence="2">
    <location>
        <begin position="1"/>
        <end position="39"/>
    </location>
</feature>
<name>A0AAN6X3L4_9PEZI</name>
<dbReference type="GO" id="GO:0061630">
    <property type="term" value="F:ubiquitin protein ligase activity"/>
    <property type="evidence" value="ECO:0007669"/>
    <property type="project" value="TreeGrafter"/>
</dbReference>
<dbReference type="GO" id="GO:0006511">
    <property type="term" value="P:ubiquitin-dependent protein catabolic process"/>
    <property type="evidence" value="ECO:0007669"/>
    <property type="project" value="TreeGrafter"/>
</dbReference>
<dbReference type="Pfam" id="PF13639">
    <property type="entry name" value="zf-RING_2"/>
    <property type="match status" value="1"/>
</dbReference>
<reference evidence="5" key="2">
    <citation type="submission" date="2023-05" db="EMBL/GenBank/DDBJ databases">
        <authorList>
            <consortium name="Lawrence Berkeley National Laboratory"/>
            <person name="Steindorff A."/>
            <person name="Hensen N."/>
            <person name="Bonometti L."/>
            <person name="Westerberg I."/>
            <person name="Brannstrom I.O."/>
            <person name="Guillou S."/>
            <person name="Cros-Aarteil S."/>
            <person name="Calhoun S."/>
            <person name="Haridas S."/>
            <person name="Kuo A."/>
            <person name="Mondo S."/>
            <person name="Pangilinan J."/>
            <person name="Riley R."/>
            <person name="Labutti K."/>
            <person name="Andreopoulos B."/>
            <person name="Lipzen A."/>
            <person name="Chen C."/>
            <person name="Yanf M."/>
            <person name="Daum C."/>
            <person name="Ng V."/>
            <person name="Clum A."/>
            <person name="Ohm R."/>
            <person name="Martin F."/>
            <person name="Silar P."/>
            <person name="Natvig D."/>
            <person name="Lalanne C."/>
            <person name="Gautier V."/>
            <person name="Ament-Velasquez S.L."/>
            <person name="Kruys A."/>
            <person name="Hutchinson M.I."/>
            <person name="Powell A.J."/>
            <person name="Barry K."/>
            <person name="Miller A.N."/>
            <person name="Grigoriev I.V."/>
            <person name="Debuchy R."/>
            <person name="Gladieux P."/>
            <person name="Thoren M.H."/>
            <person name="Johannesson H."/>
        </authorList>
    </citation>
    <scope>NUCLEOTIDE SEQUENCE</scope>
    <source>
        <strain evidence="5">PSN309</strain>
    </source>
</reference>
<feature type="region of interest" description="Disordered" evidence="2">
    <location>
        <begin position="148"/>
        <end position="169"/>
    </location>
</feature>
<keyword evidence="3" id="KW-0812">Transmembrane</keyword>
<evidence type="ECO:0000313" key="6">
    <source>
        <dbReference type="Proteomes" id="UP001302126"/>
    </source>
</evidence>
<accession>A0AAN6X3L4</accession>
<keyword evidence="1" id="KW-0479">Metal-binding</keyword>
<dbReference type="GO" id="GO:0005737">
    <property type="term" value="C:cytoplasm"/>
    <property type="evidence" value="ECO:0007669"/>
    <property type="project" value="TreeGrafter"/>
</dbReference>
<dbReference type="PROSITE" id="PS50089">
    <property type="entry name" value="ZF_RING_2"/>
    <property type="match status" value="1"/>
</dbReference>
<dbReference type="GO" id="GO:0008270">
    <property type="term" value="F:zinc ion binding"/>
    <property type="evidence" value="ECO:0007669"/>
    <property type="project" value="UniProtKB-KW"/>
</dbReference>
<evidence type="ECO:0000256" key="2">
    <source>
        <dbReference type="SAM" id="MobiDB-lite"/>
    </source>
</evidence>
<evidence type="ECO:0000259" key="4">
    <source>
        <dbReference type="PROSITE" id="PS50089"/>
    </source>
</evidence>
<comment type="caution">
    <text evidence="5">The sequence shown here is derived from an EMBL/GenBank/DDBJ whole genome shotgun (WGS) entry which is preliminary data.</text>
</comment>
<dbReference type="PANTHER" id="PTHR22765">
    <property type="entry name" value="RING FINGER AND PROTEASE ASSOCIATED DOMAIN-CONTAINING"/>
    <property type="match status" value="1"/>
</dbReference>
<dbReference type="PANTHER" id="PTHR22765:SF416">
    <property type="entry name" value="E3 UBIQUITIN-PROTEIN LIGASE GODZILLA"/>
    <property type="match status" value="1"/>
</dbReference>
<sequence length="220" mass="24286">MDSHRYLASPTDDHLQPQPTMPPGPMSSQSDQNDSHGAHVNPPTTSIIFSVMVVVLVLGCIFVAQQSSALSVIREAVQNRVHTRRVVGEETLQSMPVVRYSESLLAAEQGNSPSPAPPDTKWWKFWNSWATYEQSSSPEATMSATKWFGSRKGKGSGKQPAGEPDLKEKIKETAPTRNCAICTEDFIRGKDVRKLPCGHIFHPACVDPWLLKFAATCPLW</sequence>
<feature type="compositionally biased region" description="Basic and acidic residues" evidence="2">
    <location>
        <begin position="1"/>
        <end position="15"/>
    </location>
</feature>
<dbReference type="InterPro" id="IPR001841">
    <property type="entry name" value="Znf_RING"/>
</dbReference>
<dbReference type="InterPro" id="IPR013083">
    <property type="entry name" value="Znf_RING/FYVE/PHD"/>
</dbReference>
<feature type="domain" description="RING-type" evidence="4">
    <location>
        <begin position="179"/>
        <end position="219"/>
    </location>
</feature>
<reference evidence="5" key="1">
    <citation type="journal article" date="2023" name="Mol. Phylogenet. Evol.">
        <title>Genome-scale phylogeny and comparative genomics of the fungal order Sordariales.</title>
        <authorList>
            <person name="Hensen N."/>
            <person name="Bonometti L."/>
            <person name="Westerberg I."/>
            <person name="Brannstrom I.O."/>
            <person name="Guillou S."/>
            <person name="Cros-Aarteil S."/>
            <person name="Calhoun S."/>
            <person name="Haridas S."/>
            <person name="Kuo A."/>
            <person name="Mondo S."/>
            <person name="Pangilinan J."/>
            <person name="Riley R."/>
            <person name="LaButti K."/>
            <person name="Andreopoulos B."/>
            <person name="Lipzen A."/>
            <person name="Chen C."/>
            <person name="Yan M."/>
            <person name="Daum C."/>
            <person name="Ng V."/>
            <person name="Clum A."/>
            <person name="Steindorff A."/>
            <person name="Ohm R.A."/>
            <person name="Martin F."/>
            <person name="Silar P."/>
            <person name="Natvig D.O."/>
            <person name="Lalanne C."/>
            <person name="Gautier V."/>
            <person name="Ament-Velasquez S.L."/>
            <person name="Kruys A."/>
            <person name="Hutchinson M.I."/>
            <person name="Powell A.J."/>
            <person name="Barry K."/>
            <person name="Miller A.N."/>
            <person name="Grigoriev I.V."/>
            <person name="Debuchy R."/>
            <person name="Gladieux P."/>
            <person name="Hiltunen Thoren M."/>
            <person name="Johannesson H."/>
        </authorList>
    </citation>
    <scope>NUCLEOTIDE SEQUENCE</scope>
    <source>
        <strain evidence="5">PSN309</strain>
    </source>
</reference>
<dbReference type="AlphaFoldDB" id="A0AAN6X3L4"/>
<dbReference type="SUPFAM" id="SSF57850">
    <property type="entry name" value="RING/U-box"/>
    <property type="match status" value="1"/>
</dbReference>
<gene>
    <name evidence="5" type="ORF">QBC35DRAFT_480959</name>
</gene>
<dbReference type="Gene3D" id="3.30.40.10">
    <property type="entry name" value="Zinc/RING finger domain, C3HC4 (zinc finger)"/>
    <property type="match status" value="1"/>
</dbReference>
<proteinExistence type="predicted"/>
<feature type="transmembrane region" description="Helical" evidence="3">
    <location>
        <begin position="47"/>
        <end position="64"/>
    </location>
</feature>
<evidence type="ECO:0000313" key="5">
    <source>
        <dbReference type="EMBL" id="KAK4193229.1"/>
    </source>
</evidence>
<dbReference type="SMART" id="SM00184">
    <property type="entry name" value="RING"/>
    <property type="match status" value="1"/>
</dbReference>
<dbReference type="InterPro" id="IPR051826">
    <property type="entry name" value="E3_ubiquitin-ligase_domain"/>
</dbReference>
<keyword evidence="3" id="KW-0472">Membrane</keyword>
<protein>
    <recommendedName>
        <fullName evidence="4">RING-type domain-containing protein</fullName>
    </recommendedName>
</protein>
<dbReference type="EMBL" id="MU864351">
    <property type="protein sequence ID" value="KAK4193229.1"/>
    <property type="molecule type" value="Genomic_DNA"/>
</dbReference>
<keyword evidence="1" id="KW-0863">Zinc-finger</keyword>
<keyword evidence="6" id="KW-1185">Reference proteome</keyword>
<dbReference type="Proteomes" id="UP001302126">
    <property type="component" value="Unassembled WGS sequence"/>
</dbReference>
<organism evidence="5 6">
    <name type="scientific">Podospora australis</name>
    <dbReference type="NCBI Taxonomy" id="1536484"/>
    <lineage>
        <taxon>Eukaryota</taxon>
        <taxon>Fungi</taxon>
        <taxon>Dikarya</taxon>
        <taxon>Ascomycota</taxon>
        <taxon>Pezizomycotina</taxon>
        <taxon>Sordariomycetes</taxon>
        <taxon>Sordariomycetidae</taxon>
        <taxon>Sordariales</taxon>
        <taxon>Podosporaceae</taxon>
        <taxon>Podospora</taxon>
    </lineage>
</organism>
<keyword evidence="3" id="KW-1133">Transmembrane helix</keyword>
<dbReference type="CDD" id="cd16454">
    <property type="entry name" value="RING-H2_PA-TM-RING"/>
    <property type="match status" value="1"/>
</dbReference>
<evidence type="ECO:0000256" key="1">
    <source>
        <dbReference type="PROSITE-ProRule" id="PRU00175"/>
    </source>
</evidence>